<comment type="function">
    <text evidence="3">Participates actively in the response to hyperosmotic and heat shock by preventing the aggregation of stress-denatured proteins, in association with DnaK and GrpE. It is the nucleotide exchange factor for DnaK and may function as a thermosensor. Unfolded proteins bind initially to DnaJ; upon interaction with the DnaJ-bound protein, DnaK hydrolyzes its bound ATP, resulting in the formation of a stable complex. GrpE releases ADP from DnaK; ATP binding to DnaK triggers the release of the substrate protein, thus completing the reaction cycle. Several rounds of ATP-dependent interactions between DnaJ, DnaK and GrpE are required for fully efficient folding.</text>
</comment>
<dbReference type="PANTHER" id="PTHR21237:SF23">
    <property type="entry name" value="GRPE PROTEIN HOMOLOG, MITOCHONDRIAL"/>
    <property type="match status" value="1"/>
</dbReference>
<dbReference type="AlphaFoldDB" id="A0A4R9LP84"/>
<dbReference type="EMBL" id="RQHV01000042">
    <property type="protein sequence ID" value="TGN10894.1"/>
    <property type="molecule type" value="Genomic_DNA"/>
</dbReference>
<evidence type="ECO:0000313" key="6">
    <source>
        <dbReference type="EMBL" id="TGN10894.1"/>
    </source>
</evidence>
<gene>
    <name evidence="3 6" type="primary">grpE</name>
    <name evidence="6" type="ORF">EHS11_06840</name>
</gene>
<feature type="compositionally biased region" description="Basic residues" evidence="5">
    <location>
        <begin position="189"/>
        <end position="198"/>
    </location>
</feature>
<keyword evidence="2 3" id="KW-0143">Chaperone</keyword>
<comment type="caution">
    <text evidence="6">The sequence shown here is derived from an EMBL/GenBank/DDBJ whole genome shotgun (WGS) entry which is preliminary data.</text>
</comment>
<dbReference type="GO" id="GO:0051082">
    <property type="term" value="F:unfolded protein binding"/>
    <property type="evidence" value="ECO:0007669"/>
    <property type="project" value="TreeGrafter"/>
</dbReference>
<keyword evidence="3" id="KW-0346">Stress response</keyword>
<feature type="region of interest" description="Disordered" evidence="5">
    <location>
        <begin position="1"/>
        <end position="43"/>
    </location>
</feature>
<dbReference type="InterPro" id="IPR009012">
    <property type="entry name" value="GrpE_head"/>
</dbReference>
<dbReference type="InterPro" id="IPR000740">
    <property type="entry name" value="GrpE"/>
</dbReference>
<accession>A0A4R9LP84</accession>
<dbReference type="Pfam" id="PF01025">
    <property type="entry name" value="GrpE"/>
    <property type="match status" value="1"/>
</dbReference>
<dbReference type="SUPFAM" id="SSF51064">
    <property type="entry name" value="Head domain of nucleotide exchange factor GrpE"/>
    <property type="match status" value="1"/>
</dbReference>
<feature type="region of interest" description="Disordered" evidence="5">
    <location>
        <begin position="179"/>
        <end position="198"/>
    </location>
</feature>
<evidence type="ECO:0000256" key="5">
    <source>
        <dbReference type="SAM" id="MobiDB-lite"/>
    </source>
</evidence>
<dbReference type="GO" id="GO:0042803">
    <property type="term" value="F:protein homodimerization activity"/>
    <property type="evidence" value="ECO:0007669"/>
    <property type="project" value="InterPro"/>
</dbReference>
<protein>
    <recommendedName>
        <fullName evidence="3">Protein GrpE</fullName>
    </recommendedName>
    <alternativeName>
        <fullName evidence="3">HSP-70 cofactor</fullName>
    </alternativeName>
</protein>
<dbReference type="Gene3D" id="3.90.20.20">
    <property type="match status" value="1"/>
</dbReference>
<reference evidence="6" key="1">
    <citation type="journal article" date="2019" name="PLoS Negl. Trop. Dis.">
        <title>Revisiting the worldwide diversity of Leptospira species in the environment.</title>
        <authorList>
            <person name="Vincent A.T."/>
            <person name="Schiettekatte O."/>
            <person name="Bourhy P."/>
            <person name="Veyrier F.J."/>
            <person name="Picardeau M."/>
        </authorList>
    </citation>
    <scope>NUCLEOTIDE SEQUENCE [LARGE SCALE GENOMIC DNA]</scope>
    <source>
        <strain evidence="6">201400974</strain>
    </source>
</reference>
<comment type="subcellular location">
    <subcellularLocation>
        <location evidence="3">Cytoplasm</location>
    </subcellularLocation>
</comment>
<comment type="subunit">
    <text evidence="3">Homodimer.</text>
</comment>
<dbReference type="Gene3D" id="2.30.22.10">
    <property type="entry name" value="Head domain of nucleotide exchange factor GrpE"/>
    <property type="match status" value="1"/>
</dbReference>
<dbReference type="PANTHER" id="PTHR21237">
    <property type="entry name" value="GRPE PROTEIN"/>
    <property type="match status" value="1"/>
</dbReference>
<dbReference type="OrthoDB" id="9812586at2"/>
<dbReference type="Proteomes" id="UP000298264">
    <property type="component" value="Unassembled WGS sequence"/>
</dbReference>
<dbReference type="InterPro" id="IPR013805">
    <property type="entry name" value="GrpE_CC"/>
</dbReference>
<proteinExistence type="inferred from homology"/>
<dbReference type="GO" id="GO:0006457">
    <property type="term" value="P:protein folding"/>
    <property type="evidence" value="ECO:0007669"/>
    <property type="project" value="InterPro"/>
</dbReference>
<name>A0A4R9LP84_9LEPT</name>
<evidence type="ECO:0000256" key="4">
    <source>
        <dbReference type="RuleBase" id="RU004478"/>
    </source>
</evidence>
<dbReference type="HAMAP" id="MF_01151">
    <property type="entry name" value="GrpE"/>
    <property type="match status" value="1"/>
</dbReference>
<dbReference type="RefSeq" id="WP_135763655.1">
    <property type="nucleotide sequence ID" value="NZ_RQHV01000042.1"/>
</dbReference>
<organism evidence="6 7">
    <name type="scientific">Leptospira ilyithenensis</name>
    <dbReference type="NCBI Taxonomy" id="2484901"/>
    <lineage>
        <taxon>Bacteria</taxon>
        <taxon>Pseudomonadati</taxon>
        <taxon>Spirochaetota</taxon>
        <taxon>Spirochaetia</taxon>
        <taxon>Leptospirales</taxon>
        <taxon>Leptospiraceae</taxon>
        <taxon>Leptospira</taxon>
    </lineage>
</organism>
<dbReference type="PRINTS" id="PR00773">
    <property type="entry name" value="GRPEPROTEIN"/>
</dbReference>
<dbReference type="GO" id="GO:0000774">
    <property type="term" value="F:adenyl-nucleotide exchange factor activity"/>
    <property type="evidence" value="ECO:0007669"/>
    <property type="project" value="InterPro"/>
</dbReference>
<dbReference type="SUPFAM" id="SSF58014">
    <property type="entry name" value="Coiled-coil domain of nucleotide exchange factor GrpE"/>
    <property type="match status" value="1"/>
</dbReference>
<evidence type="ECO:0000313" key="7">
    <source>
        <dbReference type="Proteomes" id="UP000298264"/>
    </source>
</evidence>
<dbReference type="GO" id="GO:0051087">
    <property type="term" value="F:protein-folding chaperone binding"/>
    <property type="evidence" value="ECO:0007669"/>
    <property type="project" value="InterPro"/>
</dbReference>
<sequence length="198" mass="22414">MAETNETLEQEGFQPETNGQAVSDDAKAELNEETQSAQGTVADLELEKAKKEIDTLKDSWLRERAEFQNYKRRTANDLLNARKDSIKKFAEGFLGALDNLERVTNVTNPTPEVKAFVDGILMVQKEFISVLDREGIKRLDPKGTPFDPMFMEAIVSEESAEYTEEIVIETYQMGYYQEDGESKQPIRPARVKVGKPQS</sequence>
<keyword evidence="7" id="KW-1185">Reference proteome</keyword>
<keyword evidence="3" id="KW-0963">Cytoplasm</keyword>
<dbReference type="CDD" id="cd00446">
    <property type="entry name" value="GrpE"/>
    <property type="match status" value="1"/>
</dbReference>
<dbReference type="GO" id="GO:0005737">
    <property type="term" value="C:cytoplasm"/>
    <property type="evidence" value="ECO:0007669"/>
    <property type="project" value="UniProtKB-SubCell"/>
</dbReference>
<comment type="similarity">
    <text evidence="1 3 4">Belongs to the GrpE family.</text>
</comment>
<evidence type="ECO:0000256" key="2">
    <source>
        <dbReference type="ARBA" id="ARBA00023186"/>
    </source>
</evidence>
<dbReference type="NCBIfam" id="NF010744">
    <property type="entry name" value="PRK14146.1"/>
    <property type="match status" value="1"/>
</dbReference>
<evidence type="ECO:0000256" key="1">
    <source>
        <dbReference type="ARBA" id="ARBA00009054"/>
    </source>
</evidence>
<evidence type="ECO:0000256" key="3">
    <source>
        <dbReference type="HAMAP-Rule" id="MF_01151"/>
    </source>
</evidence>